<organism evidence="2 3">
    <name type="scientific">Clostridium oryzae</name>
    <dbReference type="NCBI Taxonomy" id="1450648"/>
    <lineage>
        <taxon>Bacteria</taxon>
        <taxon>Bacillati</taxon>
        <taxon>Bacillota</taxon>
        <taxon>Clostridia</taxon>
        <taxon>Eubacteriales</taxon>
        <taxon>Clostridiaceae</taxon>
        <taxon>Clostridium</taxon>
    </lineage>
</organism>
<dbReference type="RefSeq" id="WP_079423051.1">
    <property type="nucleotide sequence ID" value="NZ_MZGV01000013.1"/>
</dbReference>
<accession>A0A1V4IS40</accession>
<feature type="transmembrane region" description="Helical" evidence="1">
    <location>
        <begin position="112"/>
        <end position="134"/>
    </location>
</feature>
<name>A0A1V4IS40_9CLOT</name>
<keyword evidence="1" id="KW-0812">Transmembrane</keyword>
<proteinExistence type="predicted"/>
<evidence type="ECO:0000256" key="1">
    <source>
        <dbReference type="SAM" id="Phobius"/>
    </source>
</evidence>
<feature type="transmembrane region" description="Helical" evidence="1">
    <location>
        <begin position="57"/>
        <end position="76"/>
    </location>
</feature>
<feature type="transmembrane region" description="Helical" evidence="1">
    <location>
        <begin position="10"/>
        <end position="28"/>
    </location>
</feature>
<dbReference type="OrthoDB" id="2088505at2"/>
<gene>
    <name evidence="2" type="ORF">CLORY_15890</name>
</gene>
<evidence type="ECO:0000313" key="2">
    <source>
        <dbReference type="EMBL" id="OPJ62709.1"/>
    </source>
</evidence>
<feature type="transmembrane region" description="Helical" evidence="1">
    <location>
        <begin position="217"/>
        <end position="247"/>
    </location>
</feature>
<dbReference type="EMBL" id="MZGV01000013">
    <property type="protein sequence ID" value="OPJ62709.1"/>
    <property type="molecule type" value="Genomic_DNA"/>
</dbReference>
<feature type="transmembrane region" description="Helical" evidence="1">
    <location>
        <begin position="259"/>
        <end position="276"/>
    </location>
</feature>
<feature type="transmembrane region" description="Helical" evidence="1">
    <location>
        <begin position="341"/>
        <end position="367"/>
    </location>
</feature>
<keyword evidence="3" id="KW-1185">Reference proteome</keyword>
<protein>
    <recommendedName>
        <fullName evidence="4">O-antigen ligase</fullName>
    </recommendedName>
</protein>
<reference evidence="2 3" key="1">
    <citation type="submission" date="2017-03" db="EMBL/GenBank/DDBJ databases">
        <title>Genome sequence of Clostridium oryzae DSM 28571.</title>
        <authorList>
            <person name="Poehlein A."/>
            <person name="Daniel R."/>
        </authorList>
    </citation>
    <scope>NUCLEOTIDE SEQUENCE [LARGE SCALE GENOMIC DNA]</scope>
    <source>
        <strain evidence="2 3">DSM 28571</strain>
    </source>
</reference>
<keyword evidence="1" id="KW-0472">Membrane</keyword>
<dbReference type="AlphaFoldDB" id="A0A1V4IS40"/>
<evidence type="ECO:0008006" key="4">
    <source>
        <dbReference type="Google" id="ProtNLM"/>
    </source>
</evidence>
<feature type="transmembrane region" description="Helical" evidence="1">
    <location>
        <begin position="397"/>
        <end position="415"/>
    </location>
</feature>
<dbReference type="Proteomes" id="UP000190080">
    <property type="component" value="Unassembled WGS sequence"/>
</dbReference>
<evidence type="ECO:0000313" key="3">
    <source>
        <dbReference type="Proteomes" id="UP000190080"/>
    </source>
</evidence>
<dbReference type="STRING" id="1450648.CLORY_15890"/>
<sequence length="434" mass="49732">MTIRMKYRPIVQYSLIYFMLIINQSQLYKMYIQQYNYFLVVLAACLLVFIRRSSKQYTTLFLLILLDSILFVRIFVGGIGLSAWANWAIKILAALLAVIYDRDKFIIRYIRTVVILAIISIIGFSIQMIAPNILKSFLMCYNSSWHYNVWLSSNSYRTYSFKGYGLFLYTFIDNGNMRNIGIFTEPGVYQMVLNSAILLLLFFCDKVSISSKRRIQYFLILMLTIILCQSTTGYIGFVGNILVLYLLRQKNYKELRASVLSLVAAVVMFLVIDLIVRGNGSMIYSVVISKISKSGSIDLNVSTGRYRLGTIYICIKTILEHPLGVGADGLQIILNTIQTGYVAASILTIGAMLGIIPFIFILTWLFYPIIVSHESISIKILIVFLYFNTALAQSSPFYPSLVIIPILFQTYRFNIMQMRRGGFRDDKFYNSLLQ</sequence>
<feature type="transmembrane region" description="Helical" evidence="1">
    <location>
        <begin position="82"/>
        <end position="100"/>
    </location>
</feature>
<comment type="caution">
    <text evidence="2">The sequence shown here is derived from an EMBL/GenBank/DDBJ whole genome shotgun (WGS) entry which is preliminary data.</text>
</comment>
<feature type="transmembrane region" description="Helical" evidence="1">
    <location>
        <begin position="187"/>
        <end position="205"/>
    </location>
</feature>
<feature type="transmembrane region" description="Helical" evidence="1">
    <location>
        <begin position="34"/>
        <end position="50"/>
    </location>
</feature>
<keyword evidence="1" id="KW-1133">Transmembrane helix</keyword>